<gene>
    <name evidence="2" type="ORF">HGA02_06320</name>
</gene>
<feature type="region of interest" description="Disordered" evidence="1">
    <location>
        <begin position="1"/>
        <end position="28"/>
    </location>
</feature>
<organism evidence="2 3">
    <name type="scientific">Cellulomonas septica</name>
    <dbReference type="NCBI Taxonomy" id="285080"/>
    <lineage>
        <taxon>Bacteria</taxon>
        <taxon>Bacillati</taxon>
        <taxon>Actinomycetota</taxon>
        <taxon>Actinomycetes</taxon>
        <taxon>Micrococcales</taxon>
        <taxon>Cellulomonadaceae</taxon>
        <taxon>Cellulomonas</taxon>
    </lineage>
</organism>
<protein>
    <submittedName>
        <fullName evidence="2">Uncharacterized protein</fullName>
    </submittedName>
</protein>
<sequence>MREPAYRPGDTQPIRIPPAARDERGWDVSGDRATFVPVEDAEARDRLYDD</sequence>
<evidence type="ECO:0000313" key="2">
    <source>
        <dbReference type="EMBL" id="NKY39164.1"/>
    </source>
</evidence>
<proteinExistence type="predicted"/>
<name>A0ABX1JXV0_9CELL</name>
<accession>A0ABX1JXV0</accession>
<dbReference type="Proteomes" id="UP000777774">
    <property type="component" value="Unassembled WGS sequence"/>
</dbReference>
<evidence type="ECO:0000313" key="3">
    <source>
        <dbReference type="Proteomes" id="UP000777774"/>
    </source>
</evidence>
<reference evidence="2 3" key="1">
    <citation type="submission" date="2020-04" db="EMBL/GenBank/DDBJ databases">
        <title>MicrobeNet Type strains.</title>
        <authorList>
            <person name="Nicholson A.C."/>
        </authorList>
    </citation>
    <scope>NUCLEOTIDE SEQUENCE [LARGE SCALE GENOMIC DNA]</scope>
    <source>
        <strain evidence="2 3">ATCC BAA-787</strain>
    </source>
</reference>
<comment type="caution">
    <text evidence="2">The sequence shown here is derived from an EMBL/GenBank/DDBJ whole genome shotgun (WGS) entry which is preliminary data.</text>
</comment>
<evidence type="ECO:0000256" key="1">
    <source>
        <dbReference type="SAM" id="MobiDB-lite"/>
    </source>
</evidence>
<keyword evidence="3" id="KW-1185">Reference proteome</keyword>
<dbReference type="EMBL" id="JAAXOY010000108">
    <property type="protein sequence ID" value="NKY39164.1"/>
    <property type="molecule type" value="Genomic_DNA"/>
</dbReference>